<reference evidence="6 7" key="1">
    <citation type="submission" date="2017-07" db="EMBL/GenBank/DDBJ databases">
        <title>Paenibacillus herberti R33 genome sequencing and assembly.</title>
        <authorList>
            <person name="Su W."/>
        </authorList>
    </citation>
    <scope>NUCLEOTIDE SEQUENCE [LARGE SCALE GENOMIC DNA]</scope>
    <source>
        <strain evidence="6 7">R33</strain>
    </source>
</reference>
<comment type="similarity">
    <text evidence="1">Belongs to the LysR transcriptional regulatory family.</text>
</comment>
<evidence type="ECO:0000313" key="6">
    <source>
        <dbReference type="EMBL" id="OXM16697.1"/>
    </source>
</evidence>
<dbReference type="OrthoDB" id="9803735at2"/>
<dbReference type="InterPro" id="IPR000847">
    <property type="entry name" value="LysR_HTH_N"/>
</dbReference>
<dbReference type="PROSITE" id="PS50931">
    <property type="entry name" value="HTH_LYSR"/>
    <property type="match status" value="1"/>
</dbReference>
<dbReference type="EMBL" id="NMUQ01000001">
    <property type="protein sequence ID" value="OXM16697.1"/>
    <property type="molecule type" value="Genomic_DNA"/>
</dbReference>
<dbReference type="Pfam" id="PF00126">
    <property type="entry name" value="HTH_1"/>
    <property type="match status" value="1"/>
</dbReference>
<keyword evidence="4" id="KW-0804">Transcription</keyword>
<name>A0A229P3P5_9BACL</name>
<dbReference type="CDD" id="cd05466">
    <property type="entry name" value="PBP2_LTTR_substrate"/>
    <property type="match status" value="1"/>
</dbReference>
<dbReference type="Gene3D" id="3.40.190.290">
    <property type="match status" value="1"/>
</dbReference>
<dbReference type="InterPro" id="IPR005119">
    <property type="entry name" value="LysR_subst-bd"/>
</dbReference>
<comment type="caution">
    <text evidence="6">The sequence shown here is derived from an EMBL/GenBank/DDBJ whole genome shotgun (WGS) entry which is preliminary data.</text>
</comment>
<dbReference type="GO" id="GO:0003700">
    <property type="term" value="F:DNA-binding transcription factor activity"/>
    <property type="evidence" value="ECO:0007669"/>
    <property type="project" value="InterPro"/>
</dbReference>
<dbReference type="PANTHER" id="PTHR30126">
    <property type="entry name" value="HTH-TYPE TRANSCRIPTIONAL REGULATOR"/>
    <property type="match status" value="1"/>
</dbReference>
<dbReference type="RefSeq" id="WP_089523781.1">
    <property type="nucleotide sequence ID" value="NZ_NMUQ01000001.1"/>
</dbReference>
<evidence type="ECO:0000313" key="7">
    <source>
        <dbReference type="Proteomes" id="UP000215145"/>
    </source>
</evidence>
<organism evidence="6 7">
    <name type="scientific">Paenibacillus herberti</name>
    <dbReference type="NCBI Taxonomy" id="1619309"/>
    <lineage>
        <taxon>Bacteria</taxon>
        <taxon>Bacillati</taxon>
        <taxon>Bacillota</taxon>
        <taxon>Bacilli</taxon>
        <taxon>Bacillales</taxon>
        <taxon>Paenibacillaceae</taxon>
        <taxon>Paenibacillus</taxon>
    </lineage>
</organism>
<evidence type="ECO:0000256" key="1">
    <source>
        <dbReference type="ARBA" id="ARBA00009437"/>
    </source>
</evidence>
<gene>
    <name evidence="6" type="ORF">CGZ75_08565</name>
</gene>
<dbReference type="GO" id="GO:0000976">
    <property type="term" value="F:transcription cis-regulatory region binding"/>
    <property type="evidence" value="ECO:0007669"/>
    <property type="project" value="TreeGrafter"/>
</dbReference>
<dbReference type="Pfam" id="PF03466">
    <property type="entry name" value="LysR_substrate"/>
    <property type="match status" value="1"/>
</dbReference>
<dbReference type="SUPFAM" id="SSF53850">
    <property type="entry name" value="Periplasmic binding protein-like II"/>
    <property type="match status" value="1"/>
</dbReference>
<feature type="domain" description="HTH lysR-type" evidence="5">
    <location>
        <begin position="1"/>
        <end position="58"/>
    </location>
</feature>
<protein>
    <submittedName>
        <fullName evidence="6">LysR family transcriptional regulator</fullName>
    </submittedName>
</protein>
<dbReference type="Gene3D" id="1.10.10.10">
    <property type="entry name" value="Winged helix-like DNA-binding domain superfamily/Winged helix DNA-binding domain"/>
    <property type="match status" value="1"/>
</dbReference>
<proteinExistence type="inferred from homology"/>
<keyword evidence="3" id="KW-0238">DNA-binding</keyword>
<keyword evidence="2" id="KW-0805">Transcription regulation</keyword>
<dbReference type="FunFam" id="1.10.10.10:FF:000001">
    <property type="entry name" value="LysR family transcriptional regulator"/>
    <property type="match status" value="1"/>
</dbReference>
<evidence type="ECO:0000256" key="3">
    <source>
        <dbReference type="ARBA" id="ARBA00023125"/>
    </source>
</evidence>
<dbReference type="Proteomes" id="UP000215145">
    <property type="component" value="Unassembled WGS sequence"/>
</dbReference>
<dbReference type="InterPro" id="IPR036388">
    <property type="entry name" value="WH-like_DNA-bd_sf"/>
</dbReference>
<dbReference type="PANTHER" id="PTHR30126:SF100">
    <property type="entry name" value="LYSR-FAMILY TRANSCRIPTIONAL REGULATOR"/>
    <property type="match status" value="1"/>
</dbReference>
<evidence type="ECO:0000259" key="5">
    <source>
        <dbReference type="PROSITE" id="PS50931"/>
    </source>
</evidence>
<dbReference type="AlphaFoldDB" id="A0A229P3P5"/>
<evidence type="ECO:0000256" key="2">
    <source>
        <dbReference type="ARBA" id="ARBA00023015"/>
    </source>
</evidence>
<evidence type="ECO:0000256" key="4">
    <source>
        <dbReference type="ARBA" id="ARBA00023163"/>
    </source>
</evidence>
<accession>A0A229P3P5</accession>
<keyword evidence="7" id="KW-1185">Reference proteome</keyword>
<dbReference type="SUPFAM" id="SSF46785">
    <property type="entry name" value="Winged helix' DNA-binding domain"/>
    <property type="match status" value="1"/>
</dbReference>
<sequence>MELRQLVTFRMVALTLNFSRAAAALNYVPSNVSMQIQSLEEELGVKLVDRLNKQIALTEAGKRFSVHVEKILNDVEEAKNDLNTEKIAGTITISANEIMCTYLLPGVLLRFREMYPDVRLIFRPTSHEGLKQSLYDGVTDVIFIFDEPISSTGLHVEPLREERFRMLAAPTHRLAGQSSIQSGDLSDEFFLVHERGCTYRTMFDRFIIREGADNVTNLEFSSAEAIKQCAMLGMGIAFLPEIAVASELEQGRLIALPLELAELNVAIQMVWHKKKWISPAIHAFLDMARRELQP</sequence>
<dbReference type="InterPro" id="IPR036390">
    <property type="entry name" value="WH_DNA-bd_sf"/>
</dbReference>